<sequence length="405" mass="45858">MDSSHRRLSAHSQRSHPDEPLSEHGEAPQAGSSRLKPGAQLTLMRYLQDLPDADVPPSPVPPRYHTGRLPNSKAGDGKPRLLLMGQRRSGKSSISSVVFHKLPPSETLYIETTTRIKKESMHSFMDFQVWDFPGHLDYFDPAFDVDNIFEEIGALIWVIDAQDEYLEAIMRLNMTILNLQNSYPNINVEVFVHKVDGLSEDYKSDTFRDIIQRVQDELSDNGYENAPVSFYQTSIYDHSIFEAFSKVIQKLIPQLPTLEALLNSLCSTCHIEKAYLFDIMSKIYIATDTSPTDIGSYEICSDYIDVVIDVSEIYGWDRPAENGHSEIAETGNNDAESLITMERKGNNYLYLREINKYLALICLMGDDSPAEKKAVIDYNVGVFQAALKQVFPRAERDVPQTTSEE</sequence>
<comment type="caution">
    <text evidence="1">The sequence shown here is derived from an EMBL/GenBank/DDBJ whole genome shotgun (WGS) entry which is preliminary data.</text>
</comment>
<reference evidence="1" key="1">
    <citation type="journal article" date="2020" name="Stud. Mycol.">
        <title>101 Dothideomycetes genomes: a test case for predicting lifestyles and emergence of pathogens.</title>
        <authorList>
            <person name="Haridas S."/>
            <person name="Albert R."/>
            <person name="Binder M."/>
            <person name="Bloem J."/>
            <person name="Labutti K."/>
            <person name="Salamov A."/>
            <person name="Andreopoulos B."/>
            <person name="Baker S."/>
            <person name="Barry K."/>
            <person name="Bills G."/>
            <person name="Bluhm B."/>
            <person name="Cannon C."/>
            <person name="Castanera R."/>
            <person name="Culley D."/>
            <person name="Daum C."/>
            <person name="Ezra D."/>
            <person name="Gonzalez J."/>
            <person name="Henrissat B."/>
            <person name="Kuo A."/>
            <person name="Liang C."/>
            <person name="Lipzen A."/>
            <person name="Lutzoni F."/>
            <person name="Magnuson J."/>
            <person name="Mondo S."/>
            <person name="Nolan M."/>
            <person name="Ohm R."/>
            <person name="Pangilinan J."/>
            <person name="Park H.-J."/>
            <person name="Ramirez L."/>
            <person name="Alfaro M."/>
            <person name="Sun H."/>
            <person name="Tritt A."/>
            <person name="Yoshinaga Y."/>
            <person name="Zwiers L.-H."/>
            <person name="Turgeon B."/>
            <person name="Goodwin S."/>
            <person name="Spatafora J."/>
            <person name="Crous P."/>
            <person name="Grigoriev I."/>
        </authorList>
    </citation>
    <scope>NUCLEOTIDE SEQUENCE</scope>
    <source>
        <strain evidence="1">ATCC 200398</strain>
    </source>
</reference>
<name>A0ACB6QHD3_9PLEO</name>
<proteinExistence type="predicted"/>
<dbReference type="EMBL" id="MU003525">
    <property type="protein sequence ID" value="KAF2466424.1"/>
    <property type="molecule type" value="Genomic_DNA"/>
</dbReference>
<evidence type="ECO:0000313" key="2">
    <source>
        <dbReference type="Proteomes" id="UP000799755"/>
    </source>
</evidence>
<evidence type="ECO:0000313" key="1">
    <source>
        <dbReference type="EMBL" id="KAF2466424.1"/>
    </source>
</evidence>
<keyword evidence="2" id="KW-1185">Reference proteome</keyword>
<organism evidence="1 2">
    <name type="scientific">Lindgomyces ingoldianus</name>
    <dbReference type="NCBI Taxonomy" id="673940"/>
    <lineage>
        <taxon>Eukaryota</taxon>
        <taxon>Fungi</taxon>
        <taxon>Dikarya</taxon>
        <taxon>Ascomycota</taxon>
        <taxon>Pezizomycotina</taxon>
        <taxon>Dothideomycetes</taxon>
        <taxon>Pleosporomycetidae</taxon>
        <taxon>Pleosporales</taxon>
        <taxon>Lindgomycetaceae</taxon>
        <taxon>Lindgomyces</taxon>
    </lineage>
</organism>
<protein>
    <submittedName>
        <fullName evidence="1">Uncharacterized protein</fullName>
    </submittedName>
</protein>
<dbReference type="Proteomes" id="UP000799755">
    <property type="component" value="Unassembled WGS sequence"/>
</dbReference>
<accession>A0ACB6QHD3</accession>
<gene>
    <name evidence="1" type="ORF">BDR25DRAFT_317802</name>
</gene>